<dbReference type="EMBL" id="SFCI01000225">
    <property type="protein sequence ID" value="TFY81314.1"/>
    <property type="molecule type" value="Genomic_DNA"/>
</dbReference>
<evidence type="ECO:0000313" key="2">
    <source>
        <dbReference type="Proteomes" id="UP000298061"/>
    </source>
</evidence>
<dbReference type="AlphaFoldDB" id="A0A4Z0A4G8"/>
<protein>
    <recommendedName>
        <fullName evidence="3">Fungal mating-type pheromone</fullName>
    </recommendedName>
</protein>
<keyword evidence="2" id="KW-1185">Reference proteome</keyword>
<accession>A0A4Z0A4G8</accession>
<evidence type="ECO:0008006" key="3">
    <source>
        <dbReference type="Google" id="ProtNLM"/>
    </source>
</evidence>
<gene>
    <name evidence="1" type="ORF">EWM64_g2697</name>
</gene>
<reference evidence="1 2" key="1">
    <citation type="submission" date="2019-02" db="EMBL/GenBank/DDBJ databases">
        <title>Genome sequencing of the rare red list fungi Hericium alpestre (H. flagellum).</title>
        <authorList>
            <person name="Buettner E."/>
            <person name="Kellner H."/>
        </authorList>
    </citation>
    <scope>NUCLEOTIDE SEQUENCE [LARGE SCALE GENOMIC DNA]</scope>
    <source>
        <strain evidence="1 2">DSM 108284</strain>
    </source>
</reference>
<name>A0A4Z0A4G8_9AGAM</name>
<organism evidence="1 2">
    <name type="scientific">Hericium alpestre</name>
    <dbReference type="NCBI Taxonomy" id="135208"/>
    <lineage>
        <taxon>Eukaryota</taxon>
        <taxon>Fungi</taxon>
        <taxon>Dikarya</taxon>
        <taxon>Basidiomycota</taxon>
        <taxon>Agaricomycotina</taxon>
        <taxon>Agaricomycetes</taxon>
        <taxon>Russulales</taxon>
        <taxon>Hericiaceae</taxon>
        <taxon>Hericium</taxon>
    </lineage>
</organism>
<sequence>MDSFNTIVATLFSDVAVDAIPSVPVEAESSGSGGESYCVIA</sequence>
<evidence type="ECO:0000313" key="1">
    <source>
        <dbReference type="EMBL" id="TFY81314.1"/>
    </source>
</evidence>
<comment type="caution">
    <text evidence="1">The sequence shown here is derived from an EMBL/GenBank/DDBJ whole genome shotgun (WGS) entry which is preliminary data.</text>
</comment>
<proteinExistence type="predicted"/>
<dbReference type="Proteomes" id="UP000298061">
    <property type="component" value="Unassembled WGS sequence"/>
</dbReference>